<dbReference type="PANTHER" id="PTHR43591">
    <property type="entry name" value="METHYLTRANSFERASE"/>
    <property type="match status" value="1"/>
</dbReference>
<dbReference type="eggNOG" id="COG2226">
    <property type="taxonomic scope" value="Bacteria"/>
</dbReference>
<dbReference type="SUPFAM" id="SSF53335">
    <property type="entry name" value="S-adenosyl-L-methionine-dependent methyltransferases"/>
    <property type="match status" value="1"/>
</dbReference>
<dbReference type="InterPro" id="IPR013216">
    <property type="entry name" value="Methyltransf_11"/>
</dbReference>
<dbReference type="InterPro" id="IPR029063">
    <property type="entry name" value="SAM-dependent_MTases_sf"/>
</dbReference>
<dbReference type="Proteomes" id="UP000001096">
    <property type="component" value="Unassembled WGS sequence"/>
</dbReference>
<dbReference type="EMBL" id="AGWX01000004">
    <property type="protein sequence ID" value="EKS36127.1"/>
    <property type="molecule type" value="Genomic_DNA"/>
</dbReference>
<name>K8P0J2_9BRAD</name>
<dbReference type="PATRIC" id="fig|883078.3.peg.2622"/>
<comment type="caution">
    <text evidence="2">The sequence shown here is derived from an EMBL/GenBank/DDBJ whole genome shotgun (WGS) entry which is preliminary data.</text>
</comment>
<dbReference type="PANTHER" id="PTHR43591:SF24">
    <property type="entry name" value="2-METHOXY-6-POLYPRENYL-1,4-BENZOQUINOL METHYLASE, MITOCHONDRIAL"/>
    <property type="match status" value="1"/>
</dbReference>
<dbReference type="CDD" id="cd02440">
    <property type="entry name" value="AdoMet_MTases"/>
    <property type="match status" value="1"/>
</dbReference>
<dbReference type="GO" id="GO:0008757">
    <property type="term" value="F:S-adenosylmethionine-dependent methyltransferase activity"/>
    <property type="evidence" value="ECO:0007669"/>
    <property type="project" value="InterPro"/>
</dbReference>
<evidence type="ECO:0000313" key="3">
    <source>
        <dbReference type="Proteomes" id="UP000001096"/>
    </source>
</evidence>
<gene>
    <name evidence="2" type="ORF">HMPREF9695_02545</name>
</gene>
<proteinExistence type="predicted"/>
<dbReference type="Pfam" id="PF08241">
    <property type="entry name" value="Methyltransf_11"/>
    <property type="match status" value="1"/>
</dbReference>
<protein>
    <recommendedName>
        <fullName evidence="1">Methyltransferase type 11 domain-containing protein</fullName>
    </recommendedName>
</protein>
<evidence type="ECO:0000259" key="1">
    <source>
        <dbReference type="Pfam" id="PF08241"/>
    </source>
</evidence>
<accession>K8P0J2</accession>
<dbReference type="AlphaFoldDB" id="K8P0J2"/>
<reference evidence="2 3" key="1">
    <citation type="submission" date="2012-04" db="EMBL/GenBank/DDBJ databases">
        <title>The Genome Sequence of Afipia broomeae ATCC 49717.</title>
        <authorList>
            <consortium name="The Broad Institute Genome Sequencing Platform"/>
            <person name="Earl A."/>
            <person name="Ward D."/>
            <person name="Feldgarden M."/>
            <person name="Gevers D."/>
            <person name="Huys G."/>
            <person name="Walker B."/>
            <person name="Young S.K."/>
            <person name="Zeng Q."/>
            <person name="Gargeya S."/>
            <person name="Fitzgerald M."/>
            <person name="Haas B."/>
            <person name="Abouelleil A."/>
            <person name="Alvarado L."/>
            <person name="Arachchi H.M."/>
            <person name="Berlin A."/>
            <person name="Chapman S.B."/>
            <person name="Goldberg J."/>
            <person name="Griggs A."/>
            <person name="Gujja S."/>
            <person name="Hansen M."/>
            <person name="Howarth C."/>
            <person name="Imamovic A."/>
            <person name="Larimer J."/>
            <person name="McCowen C."/>
            <person name="Montmayeur A."/>
            <person name="Murphy C."/>
            <person name="Neiman D."/>
            <person name="Pearson M."/>
            <person name="Priest M."/>
            <person name="Roberts A."/>
            <person name="Saif S."/>
            <person name="Shea T."/>
            <person name="Sisk P."/>
            <person name="Sykes S."/>
            <person name="Wortman J."/>
            <person name="Nusbaum C."/>
            <person name="Birren B."/>
        </authorList>
    </citation>
    <scope>NUCLEOTIDE SEQUENCE [LARGE SCALE GENOMIC DNA]</scope>
    <source>
        <strain evidence="2 3">ATCC 49717</strain>
    </source>
</reference>
<evidence type="ECO:0000313" key="2">
    <source>
        <dbReference type="EMBL" id="EKS36127.1"/>
    </source>
</evidence>
<feature type="domain" description="Methyltransferase type 11" evidence="1">
    <location>
        <begin position="48"/>
        <end position="140"/>
    </location>
</feature>
<dbReference type="Gene3D" id="3.40.50.150">
    <property type="entry name" value="Vaccinia Virus protein VP39"/>
    <property type="match status" value="1"/>
</dbReference>
<dbReference type="RefSeq" id="WP_006021243.1">
    <property type="nucleotide sequence ID" value="NZ_KB375283.1"/>
</dbReference>
<sequence>MHSAFKEFEHDAWQTVVDDYDASFSRLTQQSIPAILDILQVKPGTTLLDVACGPGYLAAAAQRLGAKASGIDFSAPMVERARAFHPDIAFTEGDAESLESYADNSFDAVAMLFGILHLDRPEHALKAMHRVLKPGGRLAFTAWGAQPTVPGFAIPIQAIQLLGDPDVQLPPGPPFFYYSDPANCHDALTRCGYRDIGTKIVDQTWVFNSPDEFFQALLKGTARTGGMLKLQSPGRLASIKADICSSASAYLNNGKVVLPMPAHLVWAIKP</sequence>
<dbReference type="HOGENOM" id="CLU_037990_2_3_5"/>
<keyword evidence="3" id="KW-1185">Reference proteome</keyword>
<organism evidence="2 3">
    <name type="scientific">Afipia broomeae ATCC 49717</name>
    <dbReference type="NCBI Taxonomy" id="883078"/>
    <lineage>
        <taxon>Bacteria</taxon>
        <taxon>Pseudomonadati</taxon>
        <taxon>Pseudomonadota</taxon>
        <taxon>Alphaproteobacteria</taxon>
        <taxon>Hyphomicrobiales</taxon>
        <taxon>Nitrobacteraceae</taxon>
        <taxon>Afipia</taxon>
    </lineage>
</organism>